<dbReference type="AlphaFoldDB" id="A0A8T0HKM1"/>
<gene>
    <name evidence="12" type="ORF">KC19_VG005300</name>
</gene>
<keyword evidence="6" id="KW-0540">Nuclease</keyword>
<evidence type="ECO:0000256" key="1">
    <source>
        <dbReference type="ARBA" id="ARBA00001946"/>
    </source>
</evidence>
<dbReference type="EMBL" id="CM026426">
    <property type="protein sequence ID" value="KAG0571361.1"/>
    <property type="molecule type" value="Genomic_DNA"/>
</dbReference>
<evidence type="ECO:0000256" key="7">
    <source>
        <dbReference type="ARBA" id="ARBA00022723"/>
    </source>
</evidence>
<dbReference type="Proteomes" id="UP000822688">
    <property type="component" value="Chromosome V"/>
</dbReference>
<evidence type="ECO:0000256" key="3">
    <source>
        <dbReference type="ARBA" id="ARBA00005300"/>
    </source>
</evidence>
<organism evidence="12 13">
    <name type="scientific">Ceratodon purpureus</name>
    <name type="common">Fire moss</name>
    <name type="synonym">Dicranum purpureum</name>
    <dbReference type="NCBI Taxonomy" id="3225"/>
    <lineage>
        <taxon>Eukaryota</taxon>
        <taxon>Viridiplantae</taxon>
        <taxon>Streptophyta</taxon>
        <taxon>Embryophyta</taxon>
        <taxon>Bryophyta</taxon>
        <taxon>Bryophytina</taxon>
        <taxon>Bryopsida</taxon>
        <taxon>Dicranidae</taxon>
        <taxon>Pseudoditrichales</taxon>
        <taxon>Ditrichaceae</taxon>
        <taxon>Ceratodon</taxon>
    </lineage>
</organism>
<evidence type="ECO:0000256" key="2">
    <source>
        <dbReference type="ARBA" id="ARBA00004065"/>
    </source>
</evidence>
<dbReference type="FunFam" id="3.40.970.10:FF:000002">
    <property type="entry name" value="Ribonuclease H"/>
    <property type="match status" value="1"/>
</dbReference>
<dbReference type="GO" id="GO:0004523">
    <property type="term" value="F:RNA-DNA hybrid ribonuclease activity"/>
    <property type="evidence" value="ECO:0007669"/>
    <property type="project" value="UniProtKB-EC"/>
</dbReference>
<keyword evidence="8" id="KW-0255">Endonuclease</keyword>
<dbReference type="InterPro" id="IPR009027">
    <property type="entry name" value="Ribosomal_bL9/RNase_H1_N"/>
</dbReference>
<evidence type="ECO:0000259" key="11">
    <source>
        <dbReference type="Pfam" id="PF01693"/>
    </source>
</evidence>
<keyword evidence="9" id="KW-0378">Hydrolase</keyword>
<evidence type="ECO:0000256" key="8">
    <source>
        <dbReference type="ARBA" id="ARBA00022759"/>
    </source>
</evidence>
<evidence type="ECO:0000256" key="4">
    <source>
        <dbReference type="ARBA" id="ARBA00012180"/>
    </source>
</evidence>
<evidence type="ECO:0000313" key="12">
    <source>
        <dbReference type="EMBL" id="KAG0571361.1"/>
    </source>
</evidence>
<sequence>MRSEEGSRTAAMDNRATLSHAAWACLRAIVFLLKQVFVSLFETVDAAVIRRRRECDNAVGVDGRQGGEFREVKQEIEHTADPHCVACATPPKGICPNCDPFWFDPCPALVAEFKKSTRGMQGKKFYAVRKGARPGLYTSWKECEAVVKYFSGAKFKGFQVYSDAVRYLEEQ</sequence>
<dbReference type="SUPFAM" id="SSF55658">
    <property type="entry name" value="L9 N-domain-like"/>
    <property type="match status" value="1"/>
</dbReference>
<accession>A0A8T0HKM1</accession>
<keyword evidence="7" id="KW-0479">Metal-binding</keyword>
<dbReference type="Pfam" id="PF01693">
    <property type="entry name" value="Cauli_VI"/>
    <property type="match status" value="1"/>
</dbReference>
<comment type="cofactor">
    <cofactor evidence="1">
        <name>Mg(2+)</name>
        <dbReference type="ChEBI" id="CHEBI:18420"/>
    </cofactor>
</comment>
<evidence type="ECO:0000256" key="10">
    <source>
        <dbReference type="ARBA" id="ARBA00022842"/>
    </source>
</evidence>
<evidence type="ECO:0000313" key="13">
    <source>
        <dbReference type="Proteomes" id="UP000822688"/>
    </source>
</evidence>
<protein>
    <recommendedName>
        <fullName evidence="5">Ribonuclease H</fullName>
        <ecNumber evidence="4">3.1.26.4</ecNumber>
    </recommendedName>
</protein>
<comment type="caution">
    <text evidence="12">The sequence shown here is derived from an EMBL/GenBank/DDBJ whole genome shotgun (WGS) entry which is preliminary data.</text>
</comment>
<evidence type="ECO:0000256" key="6">
    <source>
        <dbReference type="ARBA" id="ARBA00022722"/>
    </source>
</evidence>
<dbReference type="Gene3D" id="3.40.970.10">
    <property type="entry name" value="Ribonuclease H1, N-terminal domain"/>
    <property type="match status" value="1"/>
</dbReference>
<keyword evidence="10" id="KW-0460">Magnesium</keyword>
<dbReference type="GO" id="GO:0046872">
    <property type="term" value="F:metal ion binding"/>
    <property type="evidence" value="ECO:0007669"/>
    <property type="project" value="UniProtKB-KW"/>
</dbReference>
<dbReference type="EC" id="3.1.26.4" evidence="4"/>
<evidence type="ECO:0000256" key="9">
    <source>
        <dbReference type="ARBA" id="ARBA00022801"/>
    </source>
</evidence>
<dbReference type="InterPro" id="IPR037056">
    <property type="entry name" value="RNase_H1_N_sf"/>
</dbReference>
<proteinExistence type="inferred from homology"/>
<comment type="similarity">
    <text evidence="3">Belongs to the RNase H family.</text>
</comment>
<feature type="domain" description="Ribonuclease H1 N-terminal" evidence="11">
    <location>
        <begin position="124"/>
        <end position="167"/>
    </location>
</feature>
<reference evidence="12" key="1">
    <citation type="submission" date="2020-06" db="EMBL/GenBank/DDBJ databases">
        <title>WGS assembly of Ceratodon purpureus strain R40.</title>
        <authorList>
            <person name="Carey S.B."/>
            <person name="Jenkins J."/>
            <person name="Shu S."/>
            <person name="Lovell J.T."/>
            <person name="Sreedasyam A."/>
            <person name="Maumus F."/>
            <person name="Tiley G.P."/>
            <person name="Fernandez-Pozo N."/>
            <person name="Barry K."/>
            <person name="Chen C."/>
            <person name="Wang M."/>
            <person name="Lipzen A."/>
            <person name="Daum C."/>
            <person name="Saski C.A."/>
            <person name="Payton A.C."/>
            <person name="Mcbreen J.C."/>
            <person name="Conrad R.E."/>
            <person name="Kollar L.M."/>
            <person name="Olsson S."/>
            <person name="Huttunen S."/>
            <person name="Landis J.B."/>
            <person name="Wickett N.J."/>
            <person name="Johnson M.G."/>
            <person name="Rensing S.A."/>
            <person name="Grimwood J."/>
            <person name="Schmutz J."/>
            <person name="Mcdaniel S.F."/>
        </authorList>
    </citation>
    <scope>NUCLEOTIDE SEQUENCE</scope>
    <source>
        <strain evidence="12">R40</strain>
    </source>
</reference>
<comment type="function">
    <text evidence="2">Endonuclease that specifically degrades the RNA of RNA-DNA hybrids.</text>
</comment>
<keyword evidence="13" id="KW-1185">Reference proteome</keyword>
<name>A0A8T0HKM1_CERPU</name>
<evidence type="ECO:0000256" key="5">
    <source>
        <dbReference type="ARBA" id="ARBA00017721"/>
    </source>
</evidence>
<dbReference type="InterPro" id="IPR011320">
    <property type="entry name" value="RNase_H1_N"/>
</dbReference>